<dbReference type="GO" id="GO:0052621">
    <property type="term" value="F:diguanylate cyclase activity"/>
    <property type="evidence" value="ECO:0007669"/>
    <property type="project" value="TreeGrafter"/>
</dbReference>
<dbReference type="GO" id="GO:1902201">
    <property type="term" value="P:negative regulation of bacterial-type flagellum-dependent cell motility"/>
    <property type="evidence" value="ECO:0007669"/>
    <property type="project" value="TreeGrafter"/>
</dbReference>
<dbReference type="EMBL" id="CP060696">
    <property type="protein sequence ID" value="QNO17476.1"/>
    <property type="molecule type" value="Genomic_DNA"/>
</dbReference>
<proteinExistence type="predicted"/>
<evidence type="ECO:0000313" key="2">
    <source>
        <dbReference type="EMBL" id="QNO17476.1"/>
    </source>
</evidence>
<dbReference type="InterPro" id="IPR029787">
    <property type="entry name" value="Nucleotide_cyclase"/>
</dbReference>
<dbReference type="InterPro" id="IPR000160">
    <property type="entry name" value="GGDEF_dom"/>
</dbReference>
<sequence>MNIIFFLPYKSLNFEMLFLETIFLVAACLVKTPAALYYDIPCTVTASIFGCVASFLIQDLHIRETRMQYELEYVSEHDELTALSNRRGFDLHITQTYEQCCSERSLCGIIMMNIDHFKLYNDSYGHLAGDNCLQRVSRAMKSTAKQHGAFLARFGGEEFISVIHRVNEQAVQHYAEKLLHAVRREAIPMNGDIVTISLGVCTQVPQKADDWMQQVDRADHALYTSKKSGRNRISYWQKESQ</sequence>
<feature type="domain" description="GGDEF" evidence="1">
    <location>
        <begin position="105"/>
        <end position="238"/>
    </location>
</feature>
<dbReference type="KEGG" id="caml:H6X83_11100"/>
<dbReference type="GO" id="GO:0043709">
    <property type="term" value="P:cell adhesion involved in single-species biofilm formation"/>
    <property type="evidence" value="ECO:0007669"/>
    <property type="project" value="TreeGrafter"/>
</dbReference>
<dbReference type="SUPFAM" id="SSF55073">
    <property type="entry name" value="Nucleotide cyclase"/>
    <property type="match status" value="1"/>
</dbReference>
<dbReference type="PANTHER" id="PTHR45138:SF9">
    <property type="entry name" value="DIGUANYLATE CYCLASE DGCM-RELATED"/>
    <property type="match status" value="1"/>
</dbReference>
<dbReference type="RefSeq" id="WP_212506546.1">
    <property type="nucleotide sequence ID" value="NZ_CP060696.1"/>
</dbReference>
<dbReference type="SMART" id="SM00267">
    <property type="entry name" value="GGDEF"/>
    <property type="match status" value="1"/>
</dbReference>
<evidence type="ECO:0000259" key="1">
    <source>
        <dbReference type="PROSITE" id="PS50887"/>
    </source>
</evidence>
<reference evidence="2 3" key="1">
    <citation type="submission" date="2020-08" db="EMBL/GenBank/DDBJ databases">
        <authorList>
            <person name="Ren C."/>
            <person name="Gu Y."/>
            <person name="Xu Y."/>
        </authorList>
    </citation>
    <scope>NUCLEOTIDE SEQUENCE [LARGE SCALE GENOMIC DNA]</scope>
    <source>
        <strain evidence="2 3">LBM18003</strain>
    </source>
</reference>
<dbReference type="InterPro" id="IPR043128">
    <property type="entry name" value="Rev_trsase/Diguanyl_cyclase"/>
</dbReference>
<dbReference type="NCBIfam" id="TIGR00254">
    <property type="entry name" value="GGDEF"/>
    <property type="match status" value="1"/>
</dbReference>
<dbReference type="Gene3D" id="3.30.70.270">
    <property type="match status" value="1"/>
</dbReference>
<organism evidence="2 3">
    <name type="scientific">Caproicibacterium amylolyticum</name>
    <dbReference type="NCBI Taxonomy" id="2766537"/>
    <lineage>
        <taxon>Bacteria</taxon>
        <taxon>Bacillati</taxon>
        <taxon>Bacillota</taxon>
        <taxon>Clostridia</taxon>
        <taxon>Eubacteriales</taxon>
        <taxon>Oscillospiraceae</taxon>
        <taxon>Caproicibacterium</taxon>
    </lineage>
</organism>
<protein>
    <submittedName>
        <fullName evidence="2">GGDEF domain-containing protein</fullName>
    </submittedName>
</protein>
<dbReference type="InterPro" id="IPR050469">
    <property type="entry name" value="Diguanylate_Cyclase"/>
</dbReference>
<dbReference type="AlphaFoldDB" id="A0A7G9WFL4"/>
<dbReference type="CDD" id="cd01949">
    <property type="entry name" value="GGDEF"/>
    <property type="match status" value="1"/>
</dbReference>
<dbReference type="FunFam" id="3.30.70.270:FF:000001">
    <property type="entry name" value="Diguanylate cyclase domain protein"/>
    <property type="match status" value="1"/>
</dbReference>
<gene>
    <name evidence="2" type="ORF">H6X83_11100</name>
</gene>
<dbReference type="PROSITE" id="PS50887">
    <property type="entry name" value="GGDEF"/>
    <property type="match status" value="1"/>
</dbReference>
<dbReference type="PANTHER" id="PTHR45138">
    <property type="entry name" value="REGULATORY COMPONENTS OF SENSORY TRANSDUCTION SYSTEM"/>
    <property type="match status" value="1"/>
</dbReference>
<evidence type="ECO:0000313" key="3">
    <source>
        <dbReference type="Proteomes" id="UP000516046"/>
    </source>
</evidence>
<keyword evidence="3" id="KW-1185">Reference proteome</keyword>
<dbReference type="Pfam" id="PF00990">
    <property type="entry name" value="GGDEF"/>
    <property type="match status" value="1"/>
</dbReference>
<dbReference type="GO" id="GO:0005886">
    <property type="term" value="C:plasma membrane"/>
    <property type="evidence" value="ECO:0007669"/>
    <property type="project" value="TreeGrafter"/>
</dbReference>
<name>A0A7G9WFL4_9FIRM</name>
<accession>A0A7G9WFL4</accession>
<dbReference type="Proteomes" id="UP000516046">
    <property type="component" value="Chromosome"/>
</dbReference>